<evidence type="ECO:0000256" key="1">
    <source>
        <dbReference type="ARBA" id="ARBA00022490"/>
    </source>
</evidence>
<keyword evidence="1 7" id="KW-0963">Cytoplasm</keyword>
<evidence type="ECO:0000259" key="8">
    <source>
        <dbReference type="PROSITE" id="PS50151"/>
    </source>
</evidence>
<dbReference type="PANTHER" id="PTHR30562">
    <property type="entry name" value="UVRC/OXIDOREDUCTASE"/>
    <property type="match status" value="1"/>
</dbReference>
<evidence type="ECO:0000256" key="4">
    <source>
        <dbReference type="ARBA" id="ARBA00022881"/>
    </source>
</evidence>
<dbReference type="Gene3D" id="1.10.150.20">
    <property type="entry name" value="5' to 3' exonuclease, C-terminal subdomain"/>
    <property type="match status" value="1"/>
</dbReference>
<dbReference type="AlphaFoldDB" id="A0A3G2R586"/>
<dbReference type="GO" id="GO:0003677">
    <property type="term" value="F:DNA binding"/>
    <property type="evidence" value="ECO:0007669"/>
    <property type="project" value="UniProtKB-UniRule"/>
</dbReference>
<dbReference type="GO" id="GO:0009381">
    <property type="term" value="F:excinuclease ABC activity"/>
    <property type="evidence" value="ECO:0007669"/>
    <property type="project" value="UniProtKB-UniRule"/>
</dbReference>
<dbReference type="GO" id="GO:0009432">
    <property type="term" value="P:SOS response"/>
    <property type="evidence" value="ECO:0007669"/>
    <property type="project" value="UniProtKB-UniRule"/>
</dbReference>
<keyword evidence="2 7" id="KW-0227">DNA damage</keyword>
<keyword evidence="5 7" id="KW-0234">DNA repair</keyword>
<dbReference type="HAMAP" id="MF_00203">
    <property type="entry name" value="UvrC"/>
    <property type="match status" value="1"/>
</dbReference>
<dbReference type="PANTHER" id="PTHR30562:SF1">
    <property type="entry name" value="UVRABC SYSTEM PROTEIN C"/>
    <property type="match status" value="1"/>
</dbReference>
<dbReference type="GO" id="GO:0009380">
    <property type="term" value="C:excinuclease repair complex"/>
    <property type="evidence" value="ECO:0007669"/>
    <property type="project" value="InterPro"/>
</dbReference>
<keyword evidence="4 7" id="KW-0267">Excision nuclease</keyword>
<dbReference type="FunFam" id="3.30.420.340:FF:000001">
    <property type="entry name" value="UvrABC system protein C"/>
    <property type="match status" value="1"/>
</dbReference>
<keyword evidence="6 7" id="KW-0742">SOS response</keyword>
<reference evidence="11 12" key="1">
    <citation type="submission" date="2018-10" db="EMBL/GenBank/DDBJ databases">
        <authorList>
            <person name="Zhang X."/>
        </authorList>
    </citation>
    <scope>NUCLEOTIDE SEQUENCE [LARGE SCALE GENOMIC DNA]</scope>
    <source>
        <strain evidence="11 12">SK-G1</strain>
    </source>
</reference>
<comment type="subunit">
    <text evidence="7">Interacts with UvrB in an incision complex.</text>
</comment>
<evidence type="ECO:0000259" key="9">
    <source>
        <dbReference type="PROSITE" id="PS50164"/>
    </source>
</evidence>
<evidence type="ECO:0000256" key="2">
    <source>
        <dbReference type="ARBA" id="ARBA00022763"/>
    </source>
</evidence>
<dbReference type="Pfam" id="PF22920">
    <property type="entry name" value="UvrC_RNaseH"/>
    <property type="match status" value="1"/>
</dbReference>
<accession>A0A3G2R586</accession>
<dbReference type="Gene3D" id="3.40.1440.10">
    <property type="entry name" value="GIY-YIG endonuclease"/>
    <property type="match status" value="1"/>
</dbReference>
<evidence type="ECO:0000256" key="3">
    <source>
        <dbReference type="ARBA" id="ARBA00022769"/>
    </source>
</evidence>
<evidence type="ECO:0000259" key="10">
    <source>
        <dbReference type="PROSITE" id="PS50165"/>
    </source>
</evidence>
<evidence type="ECO:0000256" key="6">
    <source>
        <dbReference type="ARBA" id="ARBA00023236"/>
    </source>
</evidence>
<evidence type="ECO:0000313" key="11">
    <source>
        <dbReference type="EMBL" id="AYO30057.1"/>
    </source>
</evidence>
<feature type="domain" description="GIY-YIG" evidence="9">
    <location>
        <begin position="12"/>
        <end position="91"/>
    </location>
</feature>
<dbReference type="PROSITE" id="PS50165">
    <property type="entry name" value="UVRC"/>
    <property type="match status" value="1"/>
</dbReference>
<name>A0A3G2R586_9FIRM</name>
<evidence type="ECO:0000256" key="5">
    <source>
        <dbReference type="ARBA" id="ARBA00023204"/>
    </source>
</evidence>
<dbReference type="InterPro" id="IPR035901">
    <property type="entry name" value="GIY-YIG_endonuc_sf"/>
</dbReference>
<dbReference type="SUPFAM" id="SSF47781">
    <property type="entry name" value="RuvA domain 2-like"/>
    <property type="match status" value="1"/>
</dbReference>
<dbReference type="InterPro" id="IPR004791">
    <property type="entry name" value="UvrC"/>
</dbReference>
<dbReference type="InterPro" id="IPR001943">
    <property type="entry name" value="UVR_dom"/>
</dbReference>
<comment type="function">
    <text evidence="7">The UvrABC repair system catalyzes the recognition and processing of DNA lesions. UvrC both incises the 5' and 3' sides of the lesion. The N-terminal half is responsible for the 3' incision and the C-terminal half is responsible for the 5' incision.</text>
</comment>
<dbReference type="InterPro" id="IPR003583">
    <property type="entry name" value="Hlx-hairpin-Hlx_DNA-bd_motif"/>
</dbReference>
<dbReference type="PROSITE" id="PS50164">
    <property type="entry name" value="GIY_YIG"/>
    <property type="match status" value="1"/>
</dbReference>
<dbReference type="InterPro" id="IPR038476">
    <property type="entry name" value="UvrC_RNase_H_dom_sf"/>
</dbReference>
<dbReference type="RefSeq" id="WP_122014331.1">
    <property type="nucleotide sequence ID" value="NZ_CP033169.1"/>
</dbReference>
<evidence type="ECO:0000256" key="7">
    <source>
        <dbReference type="HAMAP-Rule" id="MF_00203"/>
    </source>
</evidence>
<dbReference type="GO" id="GO:0005737">
    <property type="term" value="C:cytoplasm"/>
    <property type="evidence" value="ECO:0007669"/>
    <property type="project" value="UniProtKB-SubCell"/>
</dbReference>
<dbReference type="InterPro" id="IPR000305">
    <property type="entry name" value="GIY-YIG_endonuc"/>
</dbReference>
<dbReference type="SUPFAM" id="SSF82771">
    <property type="entry name" value="GIY-YIG endonuclease"/>
    <property type="match status" value="1"/>
</dbReference>
<dbReference type="InterPro" id="IPR050066">
    <property type="entry name" value="UvrABC_protein_C"/>
</dbReference>
<dbReference type="NCBIfam" id="TIGR00194">
    <property type="entry name" value="uvrC"/>
    <property type="match status" value="1"/>
</dbReference>
<dbReference type="Pfam" id="PF02151">
    <property type="entry name" value="UVR"/>
    <property type="match status" value="1"/>
</dbReference>
<comment type="similarity">
    <text evidence="7">Belongs to the UvrC family.</text>
</comment>
<sequence length="608" mass="70375">MFNPERIASFPERPGVYIMKDKRGKVIYVGKAVSLKHRVRSYFQSSKNLPIKVASMVPRIEDIEYIVTDSEVEALILECNLIKFHRPKYNILLRDDKQYPYIKITLNEKFPRLLVVRRVKKDGARYFGPYANAGAMREAIDVIRKIFPIRSCKKDLSQVPLKERPCLNFHIKRCLAPCQANISENDYNDIIRNIIMFLEGKQQTLIDRLREKMEKAAENLDFEWAAVLRNQILALEKVLEKQKIVSADMSDKDVIAMARGFDIVCAQVFFVREGKLVEREPFILKNTEGVERKEILASFIKQFYDSASFIPREIIVEEEIEDLPIIEEWLTQKKGSKVSITIPRRGEKKKLAEMVAENARTFLDQRESMKDREKMKSQKAMEELKTYLKLEDIPNRIEAFDISNTKGTESVASMIVFEGGSPKKQDYRRFKIKTVEGPNDFESIKEAVSRRFKRAIEGDEKFKDLPDLLLIDGGKGQLKYAREALRELNLEYIPTIGLAKEFEHIFVEGKDDPIILPRDSEALYLVQRVRDEAHRFAITFHRQLRDKRNLHSVLEDIPGIGKVRRLALLNALGSIDGIKEASVDELSKVPGMNRKAAEAVYNFFHKKI</sequence>
<keyword evidence="3 7" id="KW-0228">DNA excision</keyword>
<dbReference type="InterPro" id="IPR010994">
    <property type="entry name" value="RuvA_2-like"/>
</dbReference>
<feature type="domain" description="UvrC family homology region profile" evidence="10">
    <location>
        <begin position="254"/>
        <end position="485"/>
    </location>
</feature>
<feature type="domain" description="UVR" evidence="8">
    <location>
        <begin position="203"/>
        <end position="238"/>
    </location>
</feature>
<dbReference type="Pfam" id="PF14520">
    <property type="entry name" value="HHH_5"/>
    <property type="match status" value="1"/>
</dbReference>
<dbReference type="EMBL" id="CP033169">
    <property type="protein sequence ID" value="AYO30057.1"/>
    <property type="molecule type" value="Genomic_DNA"/>
</dbReference>
<dbReference type="GO" id="GO:0006289">
    <property type="term" value="P:nucleotide-excision repair"/>
    <property type="evidence" value="ECO:0007669"/>
    <property type="project" value="UniProtKB-UniRule"/>
</dbReference>
<dbReference type="Gene3D" id="3.30.420.340">
    <property type="entry name" value="UvrC, RNAse H endonuclease domain"/>
    <property type="match status" value="1"/>
</dbReference>
<dbReference type="Pfam" id="PF01541">
    <property type="entry name" value="GIY-YIG"/>
    <property type="match status" value="1"/>
</dbReference>
<keyword evidence="12" id="KW-1185">Reference proteome</keyword>
<dbReference type="Proteomes" id="UP000280960">
    <property type="component" value="Chromosome"/>
</dbReference>
<dbReference type="SMART" id="SM00465">
    <property type="entry name" value="GIYc"/>
    <property type="match status" value="1"/>
</dbReference>
<dbReference type="PROSITE" id="PS50151">
    <property type="entry name" value="UVR"/>
    <property type="match status" value="1"/>
</dbReference>
<evidence type="ECO:0000313" key="12">
    <source>
        <dbReference type="Proteomes" id="UP000280960"/>
    </source>
</evidence>
<dbReference type="InterPro" id="IPR036876">
    <property type="entry name" value="UVR_dom_sf"/>
</dbReference>
<organism evidence="11 12">
    <name type="scientific">Biomaibacter acetigenes</name>
    <dbReference type="NCBI Taxonomy" id="2316383"/>
    <lineage>
        <taxon>Bacteria</taxon>
        <taxon>Bacillati</taxon>
        <taxon>Bacillota</taxon>
        <taxon>Clostridia</taxon>
        <taxon>Thermosediminibacterales</taxon>
        <taxon>Tepidanaerobacteraceae</taxon>
        <taxon>Biomaibacter</taxon>
    </lineage>
</organism>
<comment type="subcellular location">
    <subcellularLocation>
        <location evidence="7">Cytoplasm</location>
    </subcellularLocation>
</comment>
<dbReference type="CDD" id="cd10434">
    <property type="entry name" value="GIY-YIG_UvrC_Cho"/>
    <property type="match status" value="1"/>
</dbReference>
<dbReference type="InterPro" id="IPR001162">
    <property type="entry name" value="UvrC_RNase_H_dom"/>
</dbReference>
<dbReference type="Pfam" id="PF08459">
    <property type="entry name" value="UvrC_RNaseH_dom"/>
    <property type="match status" value="1"/>
</dbReference>
<dbReference type="KEGG" id="bacg:D2962_05025"/>
<gene>
    <name evidence="7 11" type="primary">uvrC</name>
    <name evidence="11" type="ORF">D2962_05025</name>
</gene>
<dbReference type="SUPFAM" id="SSF46600">
    <property type="entry name" value="C-terminal UvrC-binding domain of UvrB"/>
    <property type="match status" value="1"/>
</dbReference>
<dbReference type="NCBIfam" id="NF001824">
    <property type="entry name" value="PRK00558.1-5"/>
    <property type="match status" value="1"/>
</dbReference>
<dbReference type="Gene3D" id="4.10.860.10">
    <property type="entry name" value="UVR domain"/>
    <property type="match status" value="1"/>
</dbReference>
<proteinExistence type="inferred from homology"/>
<dbReference type="FunFam" id="3.40.1440.10:FF:000001">
    <property type="entry name" value="UvrABC system protein C"/>
    <property type="match status" value="1"/>
</dbReference>
<dbReference type="SMART" id="SM00278">
    <property type="entry name" value="HhH1"/>
    <property type="match status" value="2"/>
</dbReference>
<dbReference type="InterPro" id="IPR047296">
    <property type="entry name" value="GIY-YIG_UvrC_Cho"/>
</dbReference>
<protein>
    <recommendedName>
        <fullName evidence="7">UvrABC system protein C</fullName>
        <shortName evidence="7">Protein UvrC</shortName>
    </recommendedName>
    <alternativeName>
        <fullName evidence="7">Excinuclease ABC subunit C</fullName>
    </alternativeName>
</protein>